<evidence type="ECO:0000313" key="4">
    <source>
        <dbReference type="WBParaSite" id="Pan_g21844.t1"/>
    </source>
</evidence>
<keyword evidence="2" id="KW-0812">Transmembrane</keyword>
<feature type="transmembrane region" description="Helical" evidence="2">
    <location>
        <begin position="114"/>
        <end position="135"/>
    </location>
</feature>
<name>A0A7E4ZWH5_PANRE</name>
<feature type="transmembrane region" description="Helical" evidence="2">
    <location>
        <begin position="12"/>
        <end position="31"/>
    </location>
</feature>
<dbReference type="SUPFAM" id="SSF103473">
    <property type="entry name" value="MFS general substrate transporter"/>
    <property type="match status" value="1"/>
</dbReference>
<feature type="transmembrane region" description="Helical" evidence="2">
    <location>
        <begin position="193"/>
        <end position="213"/>
    </location>
</feature>
<evidence type="ECO:0000256" key="2">
    <source>
        <dbReference type="SAM" id="Phobius"/>
    </source>
</evidence>
<reference evidence="4" key="2">
    <citation type="submission" date="2020-10" db="UniProtKB">
        <authorList>
            <consortium name="WormBaseParasite"/>
        </authorList>
    </citation>
    <scope>IDENTIFICATION</scope>
</reference>
<protein>
    <submittedName>
        <fullName evidence="4">Transmembrane protein</fullName>
    </submittedName>
</protein>
<feature type="region of interest" description="Disordered" evidence="1">
    <location>
        <begin position="361"/>
        <end position="394"/>
    </location>
</feature>
<dbReference type="AlphaFoldDB" id="A0A7E4ZWH5"/>
<accession>A0A7E4ZWH5</accession>
<evidence type="ECO:0000313" key="3">
    <source>
        <dbReference type="Proteomes" id="UP000492821"/>
    </source>
</evidence>
<feature type="compositionally biased region" description="Low complexity" evidence="1">
    <location>
        <begin position="377"/>
        <end position="394"/>
    </location>
</feature>
<proteinExistence type="predicted"/>
<keyword evidence="3" id="KW-1185">Reference proteome</keyword>
<evidence type="ECO:0000256" key="1">
    <source>
        <dbReference type="SAM" id="MobiDB-lite"/>
    </source>
</evidence>
<dbReference type="InterPro" id="IPR036259">
    <property type="entry name" value="MFS_trans_sf"/>
</dbReference>
<sequence>MKNLNVTQGNLIVSVIFACLAGGMLISSILLERNAHEIVYDNRRRPMIPSRPPDELFFMDVHSRYPAFIIIIFSVAFQVTSLHPLYALWKAPSEAPTDDEAIDSNASKVEVKKLLILCLIIGFNTNALFFSFPFYVLSHHFYMNGDWMASFLFGRVIHTAICRRHEHSIVLAISFVVSGVAVCIFSFEPARLAASALYGLGFSMILPVLVLLVGRISYSYVYPLTSAFSLGPILFPPLLTTLLNSHGPQLFTSINFLLLIVTVFFFVWILNVQSRMDKPDGEHSAKVWRFFRGEGAFKRTRSLRKFIGSIRGSIRGRNYRRMQRASSPLGAPKASTGLHLQLGAPEDTNRLSPHYVSTYRSTQSRQKATIEVDDESSSTCTISISTPTPTSTTN</sequence>
<dbReference type="WBParaSite" id="Pan_g21844.t1">
    <property type="protein sequence ID" value="Pan_g21844.t1"/>
    <property type="gene ID" value="Pan_g21844"/>
</dbReference>
<feature type="transmembrane region" description="Helical" evidence="2">
    <location>
        <begin position="220"/>
        <end position="238"/>
    </location>
</feature>
<dbReference type="PROSITE" id="PS51257">
    <property type="entry name" value="PROKAR_LIPOPROTEIN"/>
    <property type="match status" value="1"/>
</dbReference>
<dbReference type="Gene3D" id="1.20.1250.20">
    <property type="entry name" value="MFS general substrate transporter like domains"/>
    <property type="match status" value="1"/>
</dbReference>
<organism evidence="3 4">
    <name type="scientific">Panagrellus redivivus</name>
    <name type="common">Microworm</name>
    <dbReference type="NCBI Taxonomy" id="6233"/>
    <lineage>
        <taxon>Eukaryota</taxon>
        <taxon>Metazoa</taxon>
        <taxon>Ecdysozoa</taxon>
        <taxon>Nematoda</taxon>
        <taxon>Chromadorea</taxon>
        <taxon>Rhabditida</taxon>
        <taxon>Tylenchina</taxon>
        <taxon>Panagrolaimomorpha</taxon>
        <taxon>Panagrolaimoidea</taxon>
        <taxon>Panagrolaimidae</taxon>
        <taxon>Panagrellus</taxon>
    </lineage>
</organism>
<feature type="transmembrane region" description="Helical" evidence="2">
    <location>
        <begin position="250"/>
        <end position="270"/>
    </location>
</feature>
<dbReference type="Proteomes" id="UP000492821">
    <property type="component" value="Unassembled WGS sequence"/>
</dbReference>
<keyword evidence="2" id="KW-1133">Transmembrane helix</keyword>
<keyword evidence="2" id="KW-0472">Membrane</keyword>
<reference evidence="3" key="1">
    <citation type="journal article" date="2013" name="Genetics">
        <title>The draft genome and transcriptome of Panagrellus redivivus are shaped by the harsh demands of a free-living lifestyle.</title>
        <authorList>
            <person name="Srinivasan J."/>
            <person name="Dillman A.R."/>
            <person name="Macchietto M.G."/>
            <person name="Heikkinen L."/>
            <person name="Lakso M."/>
            <person name="Fracchia K.M."/>
            <person name="Antoshechkin I."/>
            <person name="Mortazavi A."/>
            <person name="Wong G."/>
            <person name="Sternberg P.W."/>
        </authorList>
    </citation>
    <scope>NUCLEOTIDE SEQUENCE [LARGE SCALE GENOMIC DNA]</scope>
    <source>
        <strain evidence="3">MT8872</strain>
    </source>
</reference>
<feature type="transmembrane region" description="Helical" evidence="2">
    <location>
        <begin position="65"/>
        <end position="89"/>
    </location>
</feature>
<feature type="transmembrane region" description="Helical" evidence="2">
    <location>
        <begin position="169"/>
        <end position="187"/>
    </location>
</feature>